<evidence type="ECO:0000313" key="4">
    <source>
        <dbReference type="Proteomes" id="UP000035722"/>
    </source>
</evidence>
<dbReference type="InterPro" id="IPR000683">
    <property type="entry name" value="Gfo/Idh/MocA-like_OxRdtase_N"/>
</dbReference>
<evidence type="ECO:0000259" key="2">
    <source>
        <dbReference type="Pfam" id="PF01408"/>
    </source>
</evidence>
<dbReference type="Gene3D" id="3.40.50.720">
    <property type="entry name" value="NAD(P)-binding Rossmann-like Domain"/>
    <property type="match status" value="1"/>
</dbReference>
<organism evidence="3 4">
    <name type="scientific">Pseudarthrobacter siccitolerans</name>
    <dbReference type="NCBI Taxonomy" id="861266"/>
    <lineage>
        <taxon>Bacteria</taxon>
        <taxon>Bacillati</taxon>
        <taxon>Actinomycetota</taxon>
        <taxon>Actinomycetes</taxon>
        <taxon>Micrococcales</taxon>
        <taxon>Micrococcaceae</taxon>
        <taxon>Pseudarthrobacter</taxon>
    </lineage>
</organism>
<evidence type="ECO:0000313" key="3">
    <source>
        <dbReference type="EMBL" id="CCQ48053.1"/>
    </source>
</evidence>
<dbReference type="STRING" id="861266.ARTSIC4J27_4050"/>
<protein>
    <submittedName>
        <fullName evidence="3">Oxidoreductase, NAD-binding Rossmann fold family protein</fullName>
    </submittedName>
</protein>
<comment type="caution">
    <text evidence="3">The sequence shown here is derived from an EMBL/GenBank/DDBJ whole genome shotgun (WGS) entry which is preliminary data.</text>
</comment>
<keyword evidence="1" id="KW-0560">Oxidoreductase</keyword>
<reference evidence="4" key="1">
    <citation type="journal article" date="2014" name="Genome Announc.">
        <title>Genome Sequence of Arthrobacter siccitolerans 4J27, a Xeroprotectant-Producing Desiccation-Tolerant Microorganism.</title>
        <authorList>
            <person name="Manzanera M."/>
            <person name="Santa-Cruz-Calvo L."/>
            <person name="Vilchez J.I."/>
            <person name="Garcia-Fontana C."/>
            <person name="Silva-Castro G.A."/>
            <person name="Calvo C."/>
            <person name="Gonzalez-Lopez J."/>
        </authorList>
    </citation>
    <scope>NUCLEOTIDE SEQUENCE [LARGE SCALE GENOMIC DNA]</scope>
    <source>
        <strain evidence="4">4J27</strain>
    </source>
</reference>
<dbReference type="GO" id="GO:0016491">
    <property type="term" value="F:oxidoreductase activity"/>
    <property type="evidence" value="ECO:0007669"/>
    <property type="project" value="UniProtKB-KW"/>
</dbReference>
<dbReference type="EMBL" id="CAQI01000053">
    <property type="protein sequence ID" value="CCQ48053.1"/>
    <property type="molecule type" value="Genomic_DNA"/>
</dbReference>
<proteinExistence type="predicted"/>
<dbReference type="Proteomes" id="UP000035722">
    <property type="component" value="Unassembled WGS sequence"/>
</dbReference>
<dbReference type="Pfam" id="PF01408">
    <property type="entry name" value="GFO_IDH_MocA"/>
    <property type="match status" value="1"/>
</dbReference>
<keyword evidence="4" id="KW-1185">Reference proteome</keyword>
<dbReference type="InterPro" id="IPR036291">
    <property type="entry name" value="NAD(P)-bd_dom_sf"/>
</dbReference>
<dbReference type="SUPFAM" id="SSF51735">
    <property type="entry name" value="NAD(P)-binding Rossmann-fold domains"/>
    <property type="match status" value="1"/>
</dbReference>
<dbReference type="InterPro" id="IPR050463">
    <property type="entry name" value="Gfo/Idh/MocA_oxidrdct_glycsds"/>
</dbReference>
<dbReference type="PANTHER" id="PTHR43818:SF11">
    <property type="entry name" value="BCDNA.GH03377"/>
    <property type="match status" value="1"/>
</dbReference>
<evidence type="ECO:0000256" key="1">
    <source>
        <dbReference type="ARBA" id="ARBA00023002"/>
    </source>
</evidence>
<dbReference type="Gene3D" id="3.30.360.10">
    <property type="entry name" value="Dihydrodipicolinate Reductase, domain 2"/>
    <property type="match status" value="1"/>
</dbReference>
<dbReference type="PANTHER" id="PTHR43818">
    <property type="entry name" value="BCDNA.GH03377"/>
    <property type="match status" value="1"/>
</dbReference>
<accession>A0A024H7V6</accession>
<dbReference type="GO" id="GO:0000166">
    <property type="term" value="F:nucleotide binding"/>
    <property type="evidence" value="ECO:0007669"/>
    <property type="project" value="InterPro"/>
</dbReference>
<sequence>MTMPWNVGIIGAGPGVAALHLPVLGRLADLFTVVHVADAGSGRARVLAERHDARWSEGEADLLADPAVGLVAICSPPAEHSRQILAALAAGKRAIFCEKPLATSGEEADRVVSACRAAGATLLVGTNHLFDAAWGRAKHHLVALEGRVQAISVTLALPPNDRYHRLVGEGGPFRAAGRGRPDLGNPAVAAGVVRQLLTGLAIHDLPAVRDIAPGIDEVVYARAVSPIGYLVGYRAGGVLVQLALTMLPEGPDALWRMSIATSHDRIEVNFPPAFVHAGSAATRVRSVDGLWTEYPRDAEDGYVAEWRLLASLLEGDAPVEYDELLADARYAIDLADAAAAKVLEGVPQ</sequence>
<feature type="domain" description="Gfo/Idh/MocA-like oxidoreductase N-terminal" evidence="2">
    <location>
        <begin position="6"/>
        <end position="125"/>
    </location>
</feature>
<dbReference type="AlphaFoldDB" id="A0A024H7V6"/>
<name>A0A024H7V6_9MICC</name>
<gene>
    <name evidence="3" type="ORF">ARTSIC4J27_4050</name>
</gene>